<evidence type="ECO:0000256" key="1">
    <source>
        <dbReference type="SAM" id="MobiDB-lite"/>
    </source>
</evidence>
<gene>
    <name evidence="2" type="ORF">PICMEDRAFT_132412</name>
</gene>
<dbReference type="RefSeq" id="XP_019017713.1">
    <property type="nucleotide sequence ID" value="XM_019160032.1"/>
</dbReference>
<evidence type="ECO:0000313" key="2">
    <source>
        <dbReference type="EMBL" id="ODQ46600.1"/>
    </source>
</evidence>
<dbReference type="GeneID" id="30176719"/>
<feature type="compositionally biased region" description="Basic and acidic residues" evidence="1">
    <location>
        <begin position="98"/>
        <end position="112"/>
    </location>
</feature>
<reference evidence="2 3" key="1">
    <citation type="journal article" date="2016" name="Proc. Natl. Acad. Sci. U.S.A.">
        <title>Comparative genomics of biotechnologically important yeasts.</title>
        <authorList>
            <person name="Riley R."/>
            <person name="Haridas S."/>
            <person name="Wolfe K.H."/>
            <person name="Lopes M.R."/>
            <person name="Hittinger C.T."/>
            <person name="Goeker M."/>
            <person name="Salamov A.A."/>
            <person name="Wisecaver J.H."/>
            <person name="Long T.M."/>
            <person name="Calvey C.H."/>
            <person name="Aerts A.L."/>
            <person name="Barry K.W."/>
            <person name="Choi C."/>
            <person name="Clum A."/>
            <person name="Coughlan A.Y."/>
            <person name="Deshpande S."/>
            <person name="Douglass A.P."/>
            <person name="Hanson S.J."/>
            <person name="Klenk H.-P."/>
            <person name="LaButti K.M."/>
            <person name="Lapidus A."/>
            <person name="Lindquist E.A."/>
            <person name="Lipzen A.M."/>
            <person name="Meier-Kolthoff J.P."/>
            <person name="Ohm R.A."/>
            <person name="Otillar R.P."/>
            <person name="Pangilinan J.L."/>
            <person name="Peng Y."/>
            <person name="Rokas A."/>
            <person name="Rosa C.A."/>
            <person name="Scheuner C."/>
            <person name="Sibirny A.A."/>
            <person name="Slot J.C."/>
            <person name="Stielow J.B."/>
            <person name="Sun H."/>
            <person name="Kurtzman C.P."/>
            <person name="Blackwell M."/>
            <person name="Grigoriev I.V."/>
            <person name="Jeffries T.W."/>
        </authorList>
    </citation>
    <scope>NUCLEOTIDE SEQUENCE [LARGE SCALE GENOMIC DNA]</scope>
    <source>
        <strain evidence="2 3">NRRL Y-2026</strain>
    </source>
</reference>
<protein>
    <submittedName>
        <fullName evidence="2">Uncharacterized protein</fullName>
    </submittedName>
</protein>
<evidence type="ECO:0000313" key="3">
    <source>
        <dbReference type="Proteomes" id="UP000094455"/>
    </source>
</evidence>
<dbReference type="Proteomes" id="UP000094455">
    <property type="component" value="Unassembled WGS sequence"/>
</dbReference>
<keyword evidence="3" id="KW-1185">Reference proteome</keyword>
<dbReference type="AlphaFoldDB" id="A0A1E3NKF3"/>
<organism evidence="2 3">
    <name type="scientific">Pichia membranifaciens NRRL Y-2026</name>
    <dbReference type="NCBI Taxonomy" id="763406"/>
    <lineage>
        <taxon>Eukaryota</taxon>
        <taxon>Fungi</taxon>
        <taxon>Dikarya</taxon>
        <taxon>Ascomycota</taxon>
        <taxon>Saccharomycotina</taxon>
        <taxon>Pichiomycetes</taxon>
        <taxon>Pichiales</taxon>
        <taxon>Pichiaceae</taxon>
        <taxon>Pichia</taxon>
    </lineage>
</organism>
<feature type="region of interest" description="Disordered" evidence="1">
    <location>
        <begin position="43"/>
        <end position="146"/>
    </location>
</feature>
<sequence length="146" mass="15366">MACHRARGPERVGRGFSPDVQSPPPQLGAGMAVHMCVCGRAGAATGSGRADSASHDDPTCPPLPASVSPPSRVRTSSCQKKAAGRQNAAGGKKRAQNARKETKGSRREERKKMPAQMGNRKTGRCLSAAAVGSGQHRRLVDNWVLE</sequence>
<feature type="compositionally biased region" description="Low complexity" evidence="1">
    <location>
        <begin position="65"/>
        <end position="78"/>
    </location>
</feature>
<dbReference type="EMBL" id="KV454003">
    <property type="protein sequence ID" value="ODQ46600.1"/>
    <property type="molecule type" value="Genomic_DNA"/>
</dbReference>
<accession>A0A1E3NKF3</accession>
<proteinExistence type="predicted"/>
<name>A0A1E3NKF3_9ASCO</name>
<feature type="region of interest" description="Disordered" evidence="1">
    <location>
        <begin position="1"/>
        <end position="26"/>
    </location>
</feature>